<dbReference type="GO" id="GO:0042586">
    <property type="term" value="F:peptide deformylase activity"/>
    <property type="evidence" value="ECO:0007669"/>
    <property type="project" value="UniProtKB-EC"/>
</dbReference>
<gene>
    <name evidence="6" type="primary">def</name>
    <name evidence="7" type="ORF">JOE42_002264</name>
</gene>
<reference evidence="7 8" key="1">
    <citation type="submission" date="2021-01" db="EMBL/GenBank/DDBJ databases">
        <title>Genomics of switchgrass bacterial isolates.</title>
        <authorList>
            <person name="Shade A."/>
        </authorList>
    </citation>
    <scope>NUCLEOTIDE SEQUENCE [LARGE SCALE GENOMIC DNA]</scope>
    <source>
        <strain evidence="7 8">PvP111</strain>
    </source>
</reference>
<dbReference type="Pfam" id="PF01327">
    <property type="entry name" value="Pep_deformylase"/>
    <property type="match status" value="1"/>
</dbReference>
<comment type="similarity">
    <text evidence="1 6">Belongs to the polypeptide deformylase family.</text>
</comment>
<dbReference type="RefSeq" id="WP_204868566.1">
    <property type="nucleotide sequence ID" value="NZ_JAFBBK010000001.1"/>
</dbReference>
<keyword evidence="2 6" id="KW-0479">Metal-binding</keyword>
<keyword evidence="4 6" id="KW-0648">Protein biosynthesis</keyword>
<evidence type="ECO:0000313" key="7">
    <source>
        <dbReference type="EMBL" id="MBM7415531.1"/>
    </source>
</evidence>
<keyword evidence="8" id="KW-1185">Reference proteome</keyword>
<sequence>MPVSELLRLGTARPIIRWGTSVLHTPARPVTDFGDTLQELLADMFATNTAADGAGLAAQQIGIDLAVFIYDCSDETGQQRTGVVCNPVVDLPEASHRRLIDFGEGCLSLPGAYTDLARPEYATCRGRDQFGDSIELTAGGTLGRCFQHETDHINGIVFGDRLSTRKRKQLHRDHEMVSDRYGTEWPAT</sequence>
<feature type="binding site" evidence="6">
    <location>
        <position position="148"/>
    </location>
    <ligand>
        <name>Fe cation</name>
        <dbReference type="ChEBI" id="CHEBI:24875"/>
    </ligand>
</feature>
<dbReference type="NCBIfam" id="NF001159">
    <property type="entry name" value="PRK00150.1-3"/>
    <property type="match status" value="1"/>
</dbReference>
<dbReference type="CDD" id="cd00487">
    <property type="entry name" value="Pep_deformylase"/>
    <property type="match status" value="1"/>
</dbReference>
<evidence type="ECO:0000256" key="1">
    <source>
        <dbReference type="ARBA" id="ARBA00010759"/>
    </source>
</evidence>
<protein>
    <recommendedName>
        <fullName evidence="6">Peptide deformylase</fullName>
        <shortName evidence="6">PDF</shortName>
        <ecNumber evidence="6">3.5.1.88</ecNumber>
    </recommendedName>
    <alternativeName>
        <fullName evidence="6">Polypeptide deformylase</fullName>
    </alternativeName>
</protein>
<comment type="function">
    <text evidence="6">Removes the formyl group from the N-terminal Met of newly synthesized proteins. Requires at least a dipeptide for an efficient rate of reaction. N-terminal L-methionine is a prerequisite for activity but the enzyme has broad specificity at other positions.</text>
</comment>
<dbReference type="InterPro" id="IPR023635">
    <property type="entry name" value="Peptide_deformylase"/>
</dbReference>
<dbReference type="SUPFAM" id="SSF56420">
    <property type="entry name" value="Peptide deformylase"/>
    <property type="match status" value="1"/>
</dbReference>
<evidence type="ECO:0000256" key="5">
    <source>
        <dbReference type="ARBA" id="ARBA00023004"/>
    </source>
</evidence>
<comment type="caution">
    <text evidence="7">The sequence shown here is derived from an EMBL/GenBank/DDBJ whole genome shotgun (WGS) entry which is preliminary data.</text>
</comment>
<evidence type="ECO:0000313" key="8">
    <source>
        <dbReference type="Proteomes" id="UP000703038"/>
    </source>
</evidence>
<dbReference type="PANTHER" id="PTHR10458:SF2">
    <property type="entry name" value="PEPTIDE DEFORMYLASE, MITOCHONDRIAL"/>
    <property type="match status" value="1"/>
</dbReference>
<keyword evidence="5 6" id="KW-0408">Iron</keyword>
<dbReference type="PANTHER" id="PTHR10458">
    <property type="entry name" value="PEPTIDE DEFORMYLASE"/>
    <property type="match status" value="1"/>
</dbReference>
<evidence type="ECO:0000256" key="2">
    <source>
        <dbReference type="ARBA" id="ARBA00022723"/>
    </source>
</evidence>
<feature type="binding site" evidence="6">
    <location>
        <position position="106"/>
    </location>
    <ligand>
        <name>Fe cation</name>
        <dbReference type="ChEBI" id="CHEBI:24875"/>
    </ligand>
</feature>
<accession>A0ABS2KW90</accession>
<dbReference type="NCBIfam" id="TIGR00079">
    <property type="entry name" value="pept_deformyl"/>
    <property type="match status" value="1"/>
</dbReference>
<comment type="catalytic activity">
    <reaction evidence="6">
        <text>N-terminal N-formyl-L-methionyl-[peptide] + H2O = N-terminal L-methionyl-[peptide] + formate</text>
        <dbReference type="Rhea" id="RHEA:24420"/>
        <dbReference type="Rhea" id="RHEA-COMP:10639"/>
        <dbReference type="Rhea" id="RHEA-COMP:10640"/>
        <dbReference type="ChEBI" id="CHEBI:15377"/>
        <dbReference type="ChEBI" id="CHEBI:15740"/>
        <dbReference type="ChEBI" id="CHEBI:49298"/>
        <dbReference type="ChEBI" id="CHEBI:64731"/>
        <dbReference type="EC" id="3.5.1.88"/>
    </reaction>
</comment>
<dbReference type="Gene3D" id="3.90.45.10">
    <property type="entry name" value="Peptide deformylase"/>
    <property type="match status" value="1"/>
</dbReference>
<evidence type="ECO:0000256" key="6">
    <source>
        <dbReference type="HAMAP-Rule" id="MF_00163"/>
    </source>
</evidence>
<dbReference type="InterPro" id="IPR036821">
    <property type="entry name" value="Peptide_deformylase_sf"/>
</dbReference>
<comment type="cofactor">
    <cofactor evidence="6">
        <name>Fe(2+)</name>
        <dbReference type="ChEBI" id="CHEBI:29033"/>
    </cofactor>
    <text evidence="6">Binds 1 Fe(2+) ion.</text>
</comment>
<dbReference type="EMBL" id="JAFBBK010000001">
    <property type="protein sequence ID" value="MBM7415531.1"/>
    <property type="molecule type" value="Genomic_DNA"/>
</dbReference>
<dbReference type="PRINTS" id="PR01576">
    <property type="entry name" value="PDEFORMYLASE"/>
</dbReference>
<proteinExistence type="inferred from homology"/>
<organism evidence="7 8">
    <name type="scientific">Rhodococcoides corynebacterioides</name>
    <dbReference type="NCBI Taxonomy" id="53972"/>
    <lineage>
        <taxon>Bacteria</taxon>
        <taxon>Bacillati</taxon>
        <taxon>Actinomycetota</taxon>
        <taxon>Actinomycetes</taxon>
        <taxon>Mycobacteriales</taxon>
        <taxon>Nocardiaceae</taxon>
        <taxon>Rhodococcoides</taxon>
    </lineage>
</organism>
<evidence type="ECO:0000256" key="4">
    <source>
        <dbReference type="ARBA" id="ARBA00022917"/>
    </source>
</evidence>
<evidence type="ECO:0000256" key="3">
    <source>
        <dbReference type="ARBA" id="ARBA00022801"/>
    </source>
</evidence>
<feature type="binding site" evidence="6">
    <location>
        <position position="152"/>
    </location>
    <ligand>
        <name>Fe cation</name>
        <dbReference type="ChEBI" id="CHEBI:24875"/>
    </ligand>
</feature>
<dbReference type="PIRSF" id="PIRSF004749">
    <property type="entry name" value="Pep_def"/>
    <property type="match status" value="1"/>
</dbReference>
<name>A0ABS2KW90_9NOCA</name>
<feature type="active site" evidence="6">
    <location>
        <position position="149"/>
    </location>
</feature>
<dbReference type="EC" id="3.5.1.88" evidence="6"/>
<dbReference type="Proteomes" id="UP000703038">
    <property type="component" value="Unassembled WGS sequence"/>
</dbReference>
<keyword evidence="3 6" id="KW-0378">Hydrolase</keyword>
<dbReference type="HAMAP" id="MF_00163">
    <property type="entry name" value="Pep_deformylase"/>
    <property type="match status" value="1"/>
</dbReference>